<dbReference type="InterPro" id="IPR011011">
    <property type="entry name" value="Znf_FYVE_PHD"/>
</dbReference>
<comment type="caution">
    <text evidence="6">The sequence shown here is derived from an EMBL/GenBank/DDBJ whole genome shotgun (WGS) entry which is preliminary data.</text>
</comment>
<feature type="compositionally biased region" description="Polar residues" evidence="4">
    <location>
        <begin position="294"/>
        <end position="305"/>
    </location>
</feature>
<accession>A0AAV8DSS3</accession>
<dbReference type="GO" id="GO:0008270">
    <property type="term" value="F:zinc ion binding"/>
    <property type="evidence" value="ECO:0007669"/>
    <property type="project" value="UniProtKB-KW"/>
</dbReference>
<dbReference type="InterPro" id="IPR001965">
    <property type="entry name" value="Znf_PHD"/>
</dbReference>
<dbReference type="SUPFAM" id="SSF57903">
    <property type="entry name" value="FYVE/PHD zinc finger"/>
    <property type="match status" value="1"/>
</dbReference>
<gene>
    <name evidence="6" type="ORF">LUZ62_053769</name>
</gene>
<name>A0AAV8DSS3_9POAL</name>
<keyword evidence="1" id="KW-0479">Metal-binding</keyword>
<evidence type="ECO:0000259" key="5">
    <source>
        <dbReference type="SMART" id="SM00249"/>
    </source>
</evidence>
<evidence type="ECO:0000256" key="2">
    <source>
        <dbReference type="ARBA" id="ARBA00022771"/>
    </source>
</evidence>
<evidence type="ECO:0000256" key="4">
    <source>
        <dbReference type="SAM" id="MobiDB-lite"/>
    </source>
</evidence>
<protein>
    <recommendedName>
        <fullName evidence="5">Zinc finger PHD-type domain-containing protein</fullName>
    </recommendedName>
</protein>
<feature type="compositionally biased region" description="Basic and acidic residues" evidence="4">
    <location>
        <begin position="277"/>
        <end position="287"/>
    </location>
</feature>
<feature type="domain" description="Zinc finger PHD-type" evidence="5">
    <location>
        <begin position="68"/>
        <end position="117"/>
    </location>
</feature>
<reference evidence="6" key="1">
    <citation type="submission" date="2022-08" db="EMBL/GenBank/DDBJ databases">
        <authorList>
            <person name="Marques A."/>
        </authorList>
    </citation>
    <scope>NUCLEOTIDE SEQUENCE</scope>
    <source>
        <strain evidence="6">RhyPub2mFocal</strain>
        <tissue evidence="6">Leaves</tissue>
    </source>
</reference>
<keyword evidence="3" id="KW-0862">Zinc</keyword>
<dbReference type="AlphaFoldDB" id="A0AAV8DSS3"/>
<evidence type="ECO:0000313" key="6">
    <source>
        <dbReference type="EMBL" id="KAJ4769512.1"/>
    </source>
</evidence>
<proteinExistence type="predicted"/>
<dbReference type="PANTHER" id="PTHR34451:SF7">
    <property type="entry name" value="PHD FINGER FAMILY PROTEIN"/>
    <property type="match status" value="1"/>
</dbReference>
<organism evidence="6 7">
    <name type="scientific">Rhynchospora pubera</name>
    <dbReference type="NCBI Taxonomy" id="906938"/>
    <lineage>
        <taxon>Eukaryota</taxon>
        <taxon>Viridiplantae</taxon>
        <taxon>Streptophyta</taxon>
        <taxon>Embryophyta</taxon>
        <taxon>Tracheophyta</taxon>
        <taxon>Spermatophyta</taxon>
        <taxon>Magnoliopsida</taxon>
        <taxon>Liliopsida</taxon>
        <taxon>Poales</taxon>
        <taxon>Cyperaceae</taxon>
        <taxon>Cyperoideae</taxon>
        <taxon>Rhynchosporeae</taxon>
        <taxon>Rhynchospora</taxon>
    </lineage>
</organism>
<evidence type="ECO:0000313" key="7">
    <source>
        <dbReference type="Proteomes" id="UP001140206"/>
    </source>
</evidence>
<evidence type="ECO:0000256" key="3">
    <source>
        <dbReference type="ARBA" id="ARBA00022833"/>
    </source>
</evidence>
<feature type="compositionally biased region" description="Basic and acidic residues" evidence="4">
    <location>
        <begin position="202"/>
        <end position="228"/>
    </location>
</feature>
<keyword evidence="2" id="KW-0863">Zinc-finger</keyword>
<feature type="region of interest" description="Disordered" evidence="4">
    <location>
        <begin position="199"/>
        <end position="305"/>
    </location>
</feature>
<dbReference type="EMBL" id="JAMFTS010000003">
    <property type="protein sequence ID" value="KAJ4769512.1"/>
    <property type="molecule type" value="Genomic_DNA"/>
</dbReference>
<evidence type="ECO:0000256" key="1">
    <source>
        <dbReference type="ARBA" id="ARBA00022723"/>
    </source>
</evidence>
<dbReference type="SMART" id="SM00249">
    <property type="entry name" value="PHD"/>
    <property type="match status" value="1"/>
</dbReference>
<sequence>MNEAMVDASGSMAGTGTGTGAAAAATGCTATGESCRTREAWPLHHVKHQGGYLRLCTACVLKYHPSLFCSLCLDLIDPSPNPPNHPIIHCSSCHNVCHASCLPPSSSSDFFLCPSCSSSATASAAAAAAADSLAPSNSSSRRRTLDLPYARSLLCAARLSAQSMTRAAAAARADADRKAKEAAAARKRAREMLERVAAVAKSFRDKDKDKDHKDQDPREKKDPSEVRGKAKWGLGVPVGPGGRERDKWMRLYEMPTPFHNSDKPLPGSLPKPPAAKFEQDDAKDTVARKPSAVLPSSGTKGTPSS</sequence>
<keyword evidence="7" id="KW-1185">Reference proteome</keyword>
<dbReference type="Proteomes" id="UP001140206">
    <property type="component" value="Chromosome 3"/>
</dbReference>
<dbReference type="PANTHER" id="PTHR34451">
    <property type="entry name" value="PHD FINGER FAMILY PROTEIN"/>
    <property type="match status" value="1"/>
</dbReference>